<evidence type="ECO:0000259" key="16">
    <source>
        <dbReference type="PROSITE" id="PS50109"/>
    </source>
</evidence>
<dbReference type="InterPro" id="IPR008207">
    <property type="entry name" value="Sig_transdc_His_kin_Hpt_dom"/>
</dbReference>
<dbReference type="PROSITE" id="PS50894">
    <property type="entry name" value="HPT"/>
    <property type="match status" value="1"/>
</dbReference>
<dbReference type="SUPFAM" id="SSF47226">
    <property type="entry name" value="Histidine-containing phosphotransfer domain, HPT domain"/>
    <property type="match status" value="1"/>
</dbReference>
<feature type="domain" description="Histidine kinase" evidence="16">
    <location>
        <begin position="314"/>
        <end position="537"/>
    </location>
</feature>
<evidence type="ECO:0000256" key="10">
    <source>
        <dbReference type="ARBA" id="ARBA00023012"/>
    </source>
</evidence>
<dbReference type="PRINTS" id="PR00344">
    <property type="entry name" value="BCTRLSENSOR"/>
</dbReference>
<evidence type="ECO:0000256" key="4">
    <source>
        <dbReference type="ARBA" id="ARBA00022475"/>
    </source>
</evidence>
<evidence type="ECO:0000256" key="3">
    <source>
        <dbReference type="ARBA" id="ARBA00012438"/>
    </source>
</evidence>
<comment type="caution">
    <text evidence="19">The sequence shown here is derived from an EMBL/GenBank/DDBJ whole genome shotgun (WGS) entry which is preliminary data.</text>
</comment>
<evidence type="ECO:0000313" key="20">
    <source>
        <dbReference type="Proteomes" id="UP001230253"/>
    </source>
</evidence>
<dbReference type="Pfam" id="PF00512">
    <property type="entry name" value="HisKA"/>
    <property type="match status" value="1"/>
</dbReference>
<evidence type="ECO:0000259" key="17">
    <source>
        <dbReference type="PROSITE" id="PS50110"/>
    </source>
</evidence>
<dbReference type="CDD" id="cd17546">
    <property type="entry name" value="REC_hyHK_CKI1_RcsC-like"/>
    <property type="match status" value="1"/>
</dbReference>
<evidence type="ECO:0000256" key="6">
    <source>
        <dbReference type="ARBA" id="ARBA00022692"/>
    </source>
</evidence>
<dbReference type="PROSITE" id="PS50110">
    <property type="entry name" value="RESPONSE_REGULATORY"/>
    <property type="match status" value="1"/>
</dbReference>
<dbReference type="SMART" id="SM00448">
    <property type="entry name" value="REC"/>
    <property type="match status" value="1"/>
</dbReference>
<feature type="compositionally biased region" description="Low complexity" evidence="14">
    <location>
        <begin position="844"/>
        <end position="864"/>
    </location>
</feature>
<dbReference type="SUPFAM" id="SSF55874">
    <property type="entry name" value="ATPase domain of HSP90 chaperone/DNA topoisomerase II/histidine kinase"/>
    <property type="match status" value="1"/>
</dbReference>
<evidence type="ECO:0000259" key="18">
    <source>
        <dbReference type="PROSITE" id="PS50894"/>
    </source>
</evidence>
<gene>
    <name evidence="19" type="ORF">J2R99_000100</name>
</gene>
<proteinExistence type="predicted"/>
<dbReference type="SMART" id="SM00388">
    <property type="entry name" value="HisKA"/>
    <property type="match status" value="1"/>
</dbReference>
<dbReference type="InterPro" id="IPR036641">
    <property type="entry name" value="HPT_dom_sf"/>
</dbReference>
<comment type="subcellular location">
    <subcellularLocation>
        <location evidence="2">Cell membrane</location>
        <topology evidence="2">Multi-pass membrane protein</topology>
    </subcellularLocation>
</comment>
<evidence type="ECO:0000256" key="13">
    <source>
        <dbReference type="PROSITE-ProRule" id="PRU00169"/>
    </source>
</evidence>
<evidence type="ECO:0000256" key="1">
    <source>
        <dbReference type="ARBA" id="ARBA00000085"/>
    </source>
</evidence>
<name>A0ABU0C161_9BRAD</name>
<dbReference type="CDD" id="cd16922">
    <property type="entry name" value="HATPase_EvgS-ArcB-TorS-like"/>
    <property type="match status" value="1"/>
</dbReference>
<feature type="domain" description="HPt" evidence="18">
    <location>
        <begin position="903"/>
        <end position="1003"/>
    </location>
</feature>
<accession>A0ABU0C161</accession>
<dbReference type="EC" id="2.7.13.3" evidence="3"/>
<evidence type="ECO:0000256" key="2">
    <source>
        <dbReference type="ARBA" id="ARBA00004651"/>
    </source>
</evidence>
<keyword evidence="11 15" id="KW-0472">Membrane</keyword>
<keyword evidence="4" id="KW-1003">Cell membrane</keyword>
<dbReference type="InterPro" id="IPR011006">
    <property type="entry name" value="CheY-like_superfamily"/>
</dbReference>
<keyword evidence="8" id="KW-0067">ATP-binding</keyword>
<dbReference type="CDD" id="cd00082">
    <property type="entry name" value="HisKA"/>
    <property type="match status" value="1"/>
</dbReference>
<keyword evidence="9 15" id="KW-1133">Transmembrane helix</keyword>
<evidence type="ECO:0000256" key="9">
    <source>
        <dbReference type="ARBA" id="ARBA00022989"/>
    </source>
</evidence>
<dbReference type="EMBL" id="JAUSUK010000001">
    <property type="protein sequence ID" value="MDQ0324251.1"/>
    <property type="molecule type" value="Genomic_DNA"/>
</dbReference>
<reference evidence="19 20" key="1">
    <citation type="submission" date="2023-07" db="EMBL/GenBank/DDBJ databases">
        <title>Genomic Encyclopedia of Type Strains, Phase IV (KMG-IV): sequencing the most valuable type-strain genomes for metagenomic binning, comparative biology and taxonomic classification.</title>
        <authorList>
            <person name="Goeker M."/>
        </authorList>
    </citation>
    <scope>NUCLEOTIDE SEQUENCE [LARGE SCALE GENOMIC DNA]</scope>
    <source>
        <strain evidence="19 20">DSM 11549</strain>
    </source>
</reference>
<protein>
    <recommendedName>
        <fullName evidence="3">histidine kinase</fullName>
        <ecNumber evidence="3">2.7.13.3</ecNumber>
    </recommendedName>
</protein>
<dbReference type="InterPro" id="IPR005467">
    <property type="entry name" value="His_kinase_dom"/>
</dbReference>
<dbReference type="PROSITE" id="PS50109">
    <property type="entry name" value="HIS_KIN"/>
    <property type="match status" value="1"/>
</dbReference>
<evidence type="ECO:0000256" key="7">
    <source>
        <dbReference type="ARBA" id="ARBA00022741"/>
    </source>
</evidence>
<keyword evidence="6 15" id="KW-0812">Transmembrane</keyword>
<dbReference type="SMART" id="SM00387">
    <property type="entry name" value="HATPase_c"/>
    <property type="match status" value="1"/>
</dbReference>
<feature type="domain" description="Response regulatory" evidence="17">
    <location>
        <begin position="693"/>
        <end position="812"/>
    </location>
</feature>
<feature type="region of interest" description="Disordered" evidence="14">
    <location>
        <begin position="819"/>
        <end position="883"/>
    </location>
</feature>
<feature type="transmembrane region" description="Helical" evidence="15">
    <location>
        <begin position="259"/>
        <end position="284"/>
    </location>
</feature>
<keyword evidence="5 13" id="KW-0597">Phosphoprotein</keyword>
<dbReference type="Pfam" id="PF02518">
    <property type="entry name" value="HATPase_c"/>
    <property type="match status" value="1"/>
</dbReference>
<dbReference type="Pfam" id="PF01627">
    <property type="entry name" value="Hpt"/>
    <property type="match status" value="1"/>
</dbReference>
<evidence type="ECO:0000256" key="12">
    <source>
        <dbReference type="PROSITE-ProRule" id="PRU00110"/>
    </source>
</evidence>
<dbReference type="InterPro" id="IPR001789">
    <property type="entry name" value="Sig_transdc_resp-reg_receiver"/>
</dbReference>
<evidence type="ECO:0000313" key="19">
    <source>
        <dbReference type="EMBL" id="MDQ0324251.1"/>
    </source>
</evidence>
<dbReference type="Gene3D" id="1.10.287.130">
    <property type="match status" value="1"/>
</dbReference>
<evidence type="ECO:0000256" key="14">
    <source>
        <dbReference type="SAM" id="MobiDB-lite"/>
    </source>
</evidence>
<dbReference type="InterPro" id="IPR004358">
    <property type="entry name" value="Sig_transdc_His_kin-like_C"/>
</dbReference>
<dbReference type="Gene3D" id="1.20.120.160">
    <property type="entry name" value="HPT domain"/>
    <property type="match status" value="1"/>
</dbReference>
<feature type="modified residue" description="Phosphohistidine" evidence="12">
    <location>
        <position position="942"/>
    </location>
</feature>
<keyword evidence="7" id="KW-0547">Nucleotide-binding</keyword>
<dbReference type="PANTHER" id="PTHR45339:SF1">
    <property type="entry name" value="HYBRID SIGNAL TRANSDUCTION HISTIDINE KINASE J"/>
    <property type="match status" value="1"/>
</dbReference>
<dbReference type="RefSeq" id="WP_307152563.1">
    <property type="nucleotide sequence ID" value="NZ_JAUSUK010000001.1"/>
</dbReference>
<sequence>MVDASATSTVSQRMRTNLPHLVIAVIVFLIAGLIAWYAKLYYAEQNALFQQETQLVQKFIRVEADAIIVRVKDAAAFIAADAVEKVDAKLKIASRKSAYMSDLGYLSTADPTNVRSFLGQPLLQGKPEQIERLAEALLTREGLVFAISPIEYPDLFPSRKSSSLVFAQALQNNRGASEAIIVYSVVDIKSMIRDVSDSLTHGKITYAKFDVSGGSISYAFAPPKKSFLSRFFSSTAKTDTLITGTSQLSTEIQQSPAGLYSLAIMVGGLFLIGAIACSLALVFIRSQRKSQSRLRQALADTKLASEAKSTFLANMSHEIRTPLNGVLGMAELLSRTELTGDQRRYADQIKSSGSVLLAILNDILDISKIESGQLAIDPIRTRLRPLLRDTVSFYAGAAQHKRVELLLDIDPDLPQQVEVDPMRLRQILSNLISNALKFTNAGEVIVSAKAVNFDGKQDVCTLEFSVRDTGIGIAADKMPKLFSRFSQAEESTTRLYGGTGLGLSICKEICELMGGEIRAESRPGKGSVFTFSLTLDVLEGSARASDTGIKAALVSSSASQIRILSRGLEACGIHCQSFVPSSKIGEEIARAFYEGTSFDVLIIDQGRHIDEAIELRRIVMMQPTLKDLHCLVLGAQMAHPKYQTFDMASIKPIDAGLLSRDVQHLLSAEAQTDETASTTGAGTDEAPRFHGYRALLADDNNVNLLFGAEVLSGFGFDVETATDGSKAVAAAHSDDFDVIFMDCQMPVMDGYEATGILRKMMEEGSIRRIPIVAVTANALKGDRERCLQAGMDAFVSKPINMSDLEALLGTLDGLSPVHRTQTAKASPQANLDESQNGKKPMTHSSDNSVPPAAPASNASSGQAAKPSPTAGKPQNEAQVLATSGERPKIPLIDVVAFRQTRASISKFNTLISFYSTDTAEYLRNIREALTMGRIEDTVLPAHTIKSSSRVIGAMGLAHLAEDFEKRARTGGTDQEKQLIALRVHMERIFLLTIERIKTLLENEDKSEAA</sequence>
<organism evidence="19 20">
    <name type="scientific">Rhodopseudomonas julia</name>
    <dbReference type="NCBI Taxonomy" id="200617"/>
    <lineage>
        <taxon>Bacteria</taxon>
        <taxon>Pseudomonadati</taxon>
        <taxon>Pseudomonadota</taxon>
        <taxon>Alphaproteobacteria</taxon>
        <taxon>Hyphomicrobiales</taxon>
        <taxon>Nitrobacteraceae</taxon>
        <taxon>Rhodopseudomonas</taxon>
    </lineage>
</organism>
<dbReference type="SUPFAM" id="SSF47384">
    <property type="entry name" value="Homodimeric domain of signal transducing histidine kinase"/>
    <property type="match status" value="1"/>
</dbReference>
<keyword evidence="10" id="KW-0902">Two-component regulatory system</keyword>
<comment type="catalytic activity">
    <reaction evidence="1">
        <text>ATP + protein L-histidine = ADP + protein N-phospho-L-histidine.</text>
        <dbReference type="EC" id="2.7.13.3"/>
    </reaction>
</comment>
<dbReference type="Pfam" id="PF00072">
    <property type="entry name" value="Response_reg"/>
    <property type="match status" value="1"/>
</dbReference>
<feature type="transmembrane region" description="Helical" evidence="15">
    <location>
        <begin position="21"/>
        <end position="42"/>
    </location>
</feature>
<dbReference type="InterPro" id="IPR036890">
    <property type="entry name" value="HATPase_C_sf"/>
</dbReference>
<dbReference type="InterPro" id="IPR003594">
    <property type="entry name" value="HATPase_dom"/>
</dbReference>
<evidence type="ECO:0000256" key="5">
    <source>
        <dbReference type="ARBA" id="ARBA00022553"/>
    </source>
</evidence>
<feature type="modified residue" description="4-aspartylphosphate" evidence="13">
    <location>
        <position position="742"/>
    </location>
</feature>
<keyword evidence="20" id="KW-1185">Reference proteome</keyword>
<evidence type="ECO:0000256" key="11">
    <source>
        <dbReference type="ARBA" id="ARBA00023136"/>
    </source>
</evidence>
<dbReference type="InterPro" id="IPR003661">
    <property type="entry name" value="HisK_dim/P_dom"/>
</dbReference>
<dbReference type="Gene3D" id="3.30.565.10">
    <property type="entry name" value="Histidine kinase-like ATPase, C-terminal domain"/>
    <property type="match status" value="1"/>
</dbReference>
<evidence type="ECO:0000256" key="15">
    <source>
        <dbReference type="SAM" id="Phobius"/>
    </source>
</evidence>
<dbReference type="SUPFAM" id="SSF52172">
    <property type="entry name" value="CheY-like"/>
    <property type="match status" value="1"/>
</dbReference>
<evidence type="ECO:0000256" key="8">
    <source>
        <dbReference type="ARBA" id="ARBA00022840"/>
    </source>
</evidence>
<dbReference type="InterPro" id="IPR036097">
    <property type="entry name" value="HisK_dim/P_sf"/>
</dbReference>
<feature type="compositionally biased region" description="Polar residues" evidence="14">
    <location>
        <begin position="819"/>
        <end position="834"/>
    </location>
</feature>
<dbReference type="Proteomes" id="UP001230253">
    <property type="component" value="Unassembled WGS sequence"/>
</dbReference>
<dbReference type="PANTHER" id="PTHR45339">
    <property type="entry name" value="HYBRID SIGNAL TRANSDUCTION HISTIDINE KINASE J"/>
    <property type="match status" value="1"/>
</dbReference>
<dbReference type="Gene3D" id="3.40.50.2300">
    <property type="match status" value="1"/>
</dbReference>